<dbReference type="PANTHER" id="PTHR11571:SF224">
    <property type="entry name" value="HEMATOPOIETIC PROSTAGLANDIN D SYNTHASE"/>
    <property type="match status" value="1"/>
</dbReference>
<proteinExistence type="inferred from homology"/>
<feature type="domain" description="GST N-terminal" evidence="6">
    <location>
        <begin position="26"/>
        <end position="103"/>
    </location>
</feature>
<dbReference type="Gene3D" id="1.20.1050.10">
    <property type="match status" value="1"/>
</dbReference>
<dbReference type="InterPro" id="IPR004045">
    <property type="entry name" value="Glutathione_S-Trfase_N"/>
</dbReference>
<dbReference type="InParanoid" id="A0A5N4A4Q2"/>
<dbReference type="EC" id="2.5.1.18" evidence="2"/>
<comment type="subunit">
    <text evidence="1">Homodimer.</text>
</comment>
<evidence type="ECO:0000256" key="1">
    <source>
        <dbReference type="ARBA" id="ARBA00011738"/>
    </source>
</evidence>
<evidence type="ECO:0000313" key="9">
    <source>
        <dbReference type="Proteomes" id="UP000327044"/>
    </source>
</evidence>
<dbReference type="Pfam" id="PF02798">
    <property type="entry name" value="GST_N"/>
    <property type="match status" value="1"/>
</dbReference>
<protein>
    <recommendedName>
        <fullName evidence="2">glutathione transferase</fullName>
        <ecNumber evidence="2">2.5.1.18</ecNumber>
    </recommendedName>
</protein>
<dbReference type="FunCoup" id="A0A5N4A4Q2">
    <property type="interactions" value="320"/>
</dbReference>
<dbReference type="PANTHER" id="PTHR11571">
    <property type="entry name" value="GLUTATHIONE S-TRANSFERASE"/>
    <property type="match status" value="1"/>
</dbReference>
<dbReference type="Gene3D" id="3.40.30.10">
    <property type="entry name" value="Glutaredoxin"/>
    <property type="match status" value="1"/>
</dbReference>
<dbReference type="SFLD" id="SFLDG01205">
    <property type="entry name" value="AMPS.1"/>
    <property type="match status" value="1"/>
</dbReference>
<gene>
    <name evidence="8" type="ORF">PPYR_14240</name>
</gene>
<dbReference type="SUPFAM" id="SSF47616">
    <property type="entry name" value="GST C-terminal domain-like"/>
    <property type="match status" value="1"/>
</dbReference>
<keyword evidence="3" id="KW-0808">Transferase</keyword>
<comment type="similarity">
    <text evidence="4">Belongs to the GST superfamily. Sigma family.</text>
</comment>
<dbReference type="PROSITE" id="PS50405">
    <property type="entry name" value="GST_CTER"/>
    <property type="match status" value="1"/>
</dbReference>
<reference evidence="8 9" key="1">
    <citation type="journal article" date="2018" name="Elife">
        <title>Firefly genomes illuminate parallel origins of bioluminescence in beetles.</title>
        <authorList>
            <person name="Fallon T.R."/>
            <person name="Lower S.E."/>
            <person name="Chang C.H."/>
            <person name="Bessho-Uehara M."/>
            <person name="Martin G.J."/>
            <person name="Bewick A.J."/>
            <person name="Behringer M."/>
            <person name="Debat H.J."/>
            <person name="Wong I."/>
            <person name="Day J.C."/>
            <person name="Suvorov A."/>
            <person name="Silva C.J."/>
            <person name="Stanger-Hall K.F."/>
            <person name="Hall D.W."/>
            <person name="Schmitz R.J."/>
            <person name="Nelson D.R."/>
            <person name="Lewis S.M."/>
            <person name="Shigenobu S."/>
            <person name="Bybee S.M."/>
            <person name="Larracuente A.M."/>
            <person name="Oba Y."/>
            <person name="Weng J.K."/>
        </authorList>
    </citation>
    <scope>NUCLEOTIDE SEQUENCE [LARGE SCALE GENOMIC DNA]</scope>
    <source>
        <strain evidence="8">1611_PpyrPB1</strain>
        <tissue evidence="8">Whole body</tissue>
    </source>
</reference>
<keyword evidence="9" id="KW-1185">Reference proteome</keyword>
<evidence type="ECO:0000256" key="2">
    <source>
        <dbReference type="ARBA" id="ARBA00012452"/>
    </source>
</evidence>
<evidence type="ECO:0000256" key="5">
    <source>
        <dbReference type="ARBA" id="ARBA00047960"/>
    </source>
</evidence>
<evidence type="ECO:0000313" key="8">
    <source>
        <dbReference type="EMBL" id="KAB0792281.1"/>
    </source>
</evidence>
<dbReference type="FunFam" id="1.20.1050.10:FF:000030">
    <property type="entry name" value="Glutathione S-transferase S1"/>
    <property type="match status" value="1"/>
</dbReference>
<dbReference type="InterPro" id="IPR050213">
    <property type="entry name" value="GST_superfamily"/>
</dbReference>
<evidence type="ECO:0000256" key="3">
    <source>
        <dbReference type="ARBA" id="ARBA00022679"/>
    </source>
</evidence>
<sequence>MVTFHLRLFIADTSGFGPISVLTMAPVYKLMYFPVKGIAEPIRFLLSYGNIEFEDHRFERENWPQIKPTTPFGQAPVLEFGGVKAYQSIAICRYLAKQVKLMGANDIEDLEIDAIIDTIADLRTKIAVYYKETDPTIKETRKKPLLEETIPYYMERIEAIAKKNNCHLAAGKLTWADVYFVASLDALNFLSGTNLIADCPSLQVMQDNVLNLPGIKEWVAKRPVTDV</sequence>
<dbReference type="SFLD" id="SFLDS00019">
    <property type="entry name" value="Glutathione_Transferase_(cytos"/>
    <property type="match status" value="1"/>
</dbReference>
<dbReference type="SUPFAM" id="SSF52833">
    <property type="entry name" value="Thioredoxin-like"/>
    <property type="match status" value="1"/>
</dbReference>
<evidence type="ECO:0000259" key="7">
    <source>
        <dbReference type="PROSITE" id="PS50405"/>
    </source>
</evidence>
<dbReference type="InterPro" id="IPR010987">
    <property type="entry name" value="Glutathione-S-Trfase_C-like"/>
</dbReference>
<dbReference type="InterPro" id="IPR040079">
    <property type="entry name" value="Glutathione_S-Trfase"/>
</dbReference>
<feature type="domain" description="GST C-terminal" evidence="7">
    <location>
        <begin position="105"/>
        <end position="227"/>
    </location>
</feature>
<comment type="catalytic activity">
    <reaction evidence="5">
        <text>RX + glutathione = an S-substituted glutathione + a halide anion + H(+)</text>
        <dbReference type="Rhea" id="RHEA:16437"/>
        <dbReference type="ChEBI" id="CHEBI:15378"/>
        <dbReference type="ChEBI" id="CHEBI:16042"/>
        <dbReference type="ChEBI" id="CHEBI:17792"/>
        <dbReference type="ChEBI" id="CHEBI:57925"/>
        <dbReference type="ChEBI" id="CHEBI:90779"/>
        <dbReference type="EC" id="2.5.1.18"/>
    </reaction>
</comment>
<dbReference type="FunFam" id="3.40.30.10:FF:000035">
    <property type="entry name" value="hematopoietic prostaglandin D synthase"/>
    <property type="match status" value="1"/>
</dbReference>
<dbReference type="CDD" id="cd03039">
    <property type="entry name" value="GST_N_Sigma_like"/>
    <property type="match status" value="1"/>
</dbReference>
<name>A0A5N4A4Q2_PHOPY</name>
<dbReference type="AlphaFoldDB" id="A0A5N4A4Q2"/>
<dbReference type="Pfam" id="PF14497">
    <property type="entry name" value="GST_C_3"/>
    <property type="match status" value="1"/>
</dbReference>
<evidence type="ECO:0000256" key="4">
    <source>
        <dbReference type="ARBA" id="ARBA00038317"/>
    </source>
</evidence>
<dbReference type="InterPro" id="IPR036249">
    <property type="entry name" value="Thioredoxin-like_sf"/>
</dbReference>
<dbReference type="Proteomes" id="UP000327044">
    <property type="component" value="Unassembled WGS sequence"/>
</dbReference>
<dbReference type="InterPro" id="IPR004046">
    <property type="entry name" value="GST_C"/>
</dbReference>
<comment type="caution">
    <text evidence="8">The sequence shown here is derived from an EMBL/GenBank/DDBJ whole genome shotgun (WGS) entry which is preliminary data.</text>
</comment>
<dbReference type="PROSITE" id="PS50404">
    <property type="entry name" value="GST_NTER"/>
    <property type="match status" value="1"/>
</dbReference>
<evidence type="ECO:0000259" key="6">
    <source>
        <dbReference type="PROSITE" id="PS50404"/>
    </source>
</evidence>
<dbReference type="GO" id="GO:0004364">
    <property type="term" value="F:glutathione transferase activity"/>
    <property type="evidence" value="ECO:0007669"/>
    <property type="project" value="UniProtKB-EC"/>
</dbReference>
<dbReference type="SFLD" id="SFLDG00363">
    <property type="entry name" value="AMPS_(cytGST):_Alpha-__Mu-__Pi"/>
    <property type="match status" value="1"/>
</dbReference>
<dbReference type="CDD" id="cd03192">
    <property type="entry name" value="GST_C_Sigma_like"/>
    <property type="match status" value="1"/>
</dbReference>
<organism evidence="8 9">
    <name type="scientific">Photinus pyralis</name>
    <name type="common">Common eastern firefly</name>
    <name type="synonym">Lampyris pyralis</name>
    <dbReference type="NCBI Taxonomy" id="7054"/>
    <lineage>
        <taxon>Eukaryota</taxon>
        <taxon>Metazoa</taxon>
        <taxon>Ecdysozoa</taxon>
        <taxon>Arthropoda</taxon>
        <taxon>Hexapoda</taxon>
        <taxon>Insecta</taxon>
        <taxon>Pterygota</taxon>
        <taxon>Neoptera</taxon>
        <taxon>Endopterygota</taxon>
        <taxon>Coleoptera</taxon>
        <taxon>Polyphaga</taxon>
        <taxon>Elateriformia</taxon>
        <taxon>Elateroidea</taxon>
        <taxon>Lampyridae</taxon>
        <taxon>Lampyrinae</taxon>
        <taxon>Photinus</taxon>
    </lineage>
</organism>
<dbReference type="InterPro" id="IPR036282">
    <property type="entry name" value="Glutathione-S-Trfase_C_sf"/>
</dbReference>
<accession>A0A5N4A4Q2</accession>
<dbReference type="EMBL" id="VVIM01000010">
    <property type="protein sequence ID" value="KAB0792281.1"/>
    <property type="molecule type" value="Genomic_DNA"/>
</dbReference>
<dbReference type="GO" id="GO:0006749">
    <property type="term" value="P:glutathione metabolic process"/>
    <property type="evidence" value="ECO:0007669"/>
    <property type="project" value="TreeGrafter"/>
</dbReference>
<dbReference type="GO" id="GO:0004602">
    <property type="term" value="F:glutathione peroxidase activity"/>
    <property type="evidence" value="ECO:0007669"/>
    <property type="project" value="UniProtKB-ARBA"/>
</dbReference>